<keyword evidence="3" id="KW-0285">Flavoprotein</keyword>
<dbReference type="PROSITE" id="PS51387">
    <property type="entry name" value="FAD_PCMH"/>
    <property type="match status" value="1"/>
</dbReference>
<dbReference type="InterPro" id="IPR016166">
    <property type="entry name" value="FAD-bd_PCMH"/>
</dbReference>
<dbReference type="EMBL" id="AMGY01000002">
    <property type="protein sequence ID" value="EXJ89643.1"/>
    <property type="molecule type" value="Genomic_DNA"/>
</dbReference>
<dbReference type="PANTHER" id="PTHR42973">
    <property type="entry name" value="BINDING OXIDOREDUCTASE, PUTATIVE (AFU_ORTHOLOGUE AFUA_1G17690)-RELATED"/>
    <property type="match status" value="1"/>
</dbReference>
<feature type="region of interest" description="Disordered" evidence="6">
    <location>
        <begin position="55"/>
        <end position="76"/>
    </location>
</feature>
<evidence type="ECO:0000256" key="3">
    <source>
        <dbReference type="ARBA" id="ARBA00022630"/>
    </source>
</evidence>
<evidence type="ECO:0000256" key="5">
    <source>
        <dbReference type="ARBA" id="ARBA00023002"/>
    </source>
</evidence>
<dbReference type="PANTHER" id="PTHR42973:SF39">
    <property type="entry name" value="FAD-BINDING PCMH-TYPE DOMAIN-CONTAINING PROTEIN"/>
    <property type="match status" value="1"/>
</dbReference>
<accession>W9YAT7</accession>
<dbReference type="STRING" id="1182542.W9YAT7"/>
<proteinExistence type="inferred from homology"/>
<evidence type="ECO:0000256" key="4">
    <source>
        <dbReference type="ARBA" id="ARBA00022827"/>
    </source>
</evidence>
<comment type="caution">
    <text evidence="8">The sequence shown here is derived from an EMBL/GenBank/DDBJ whole genome shotgun (WGS) entry which is preliminary data.</text>
</comment>
<dbReference type="Pfam" id="PF01565">
    <property type="entry name" value="FAD_binding_4"/>
    <property type="match status" value="1"/>
</dbReference>
<dbReference type="InterPro" id="IPR036318">
    <property type="entry name" value="FAD-bd_PCMH-like_sf"/>
</dbReference>
<evidence type="ECO:0000256" key="1">
    <source>
        <dbReference type="ARBA" id="ARBA00001974"/>
    </source>
</evidence>
<reference evidence="8 9" key="1">
    <citation type="submission" date="2013-03" db="EMBL/GenBank/DDBJ databases">
        <title>The Genome Sequence of Capronia epimyces CBS 606.96.</title>
        <authorList>
            <consortium name="The Broad Institute Genomics Platform"/>
            <person name="Cuomo C."/>
            <person name="de Hoog S."/>
            <person name="Gorbushina A."/>
            <person name="Walker B."/>
            <person name="Young S.K."/>
            <person name="Zeng Q."/>
            <person name="Gargeya S."/>
            <person name="Fitzgerald M."/>
            <person name="Haas B."/>
            <person name="Abouelleil A."/>
            <person name="Allen A.W."/>
            <person name="Alvarado L."/>
            <person name="Arachchi H.M."/>
            <person name="Berlin A.M."/>
            <person name="Chapman S.B."/>
            <person name="Gainer-Dewar J."/>
            <person name="Goldberg J."/>
            <person name="Griggs A."/>
            <person name="Gujja S."/>
            <person name="Hansen M."/>
            <person name="Howarth C."/>
            <person name="Imamovic A."/>
            <person name="Ireland A."/>
            <person name="Larimer J."/>
            <person name="McCowan C."/>
            <person name="Murphy C."/>
            <person name="Pearson M."/>
            <person name="Poon T.W."/>
            <person name="Priest M."/>
            <person name="Roberts A."/>
            <person name="Saif S."/>
            <person name="Shea T."/>
            <person name="Sisk P."/>
            <person name="Sykes S."/>
            <person name="Wortman J."/>
            <person name="Nusbaum C."/>
            <person name="Birren B."/>
        </authorList>
    </citation>
    <scope>NUCLEOTIDE SEQUENCE [LARGE SCALE GENOMIC DNA]</scope>
    <source>
        <strain evidence="8 9">CBS 606.96</strain>
    </source>
</reference>
<dbReference type="eggNOG" id="ENOG502SJAK">
    <property type="taxonomic scope" value="Eukaryota"/>
</dbReference>
<evidence type="ECO:0000259" key="7">
    <source>
        <dbReference type="PROSITE" id="PS51387"/>
    </source>
</evidence>
<dbReference type="InterPro" id="IPR016169">
    <property type="entry name" value="FAD-bd_PCMH_sub2"/>
</dbReference>
<keyword evidence="9" id="KW-1185">Reference proteome</keyword>
<gene>
    <name evidence="8" type="ORF">A1O3_02710</name>
</gene>
<dbReference type="HOGENOM" id="CLU_031390_0_0_1"/>
<dbReference type="RefSeq" id="XP_007731040.1">
    <property type="nucleotide sequence ID" value="XM_007732850.1"/>
</dbReference>
<dbReference type="OrthoDB" id="415825at2759"/>
<keyword evidence="5" id="KW-0560">Oxidoreductase</keyword>
<dbReference type="Proteomes" id="UP000019478">
    <property type="component" value="Unassembled WGS sequence"/>
</dbReference>
<evidence type="ECO:0000256" key="2">
    <source>
        <dbReference type="ARBA" id="ARBA00005466"/>
    </source>
</evidence>
<dbReference type="GO" id="GO:0071949">
    <property type="term" value="F:FAD binding"/>
    <property type="evidence" value="ECO:0007669"/>
    <property type="project" value="InterPro"/>
</dbReference>
<dbReference type="InterPro" id="IPR006094">
    <property type="entry name" value="Oxid_FAD_bind_N"/>
</dbReference>
<dbReference type="SUPFAM" id="SSF56176">
    <property type="entry name" value="FAD-binding/transporter-associated domain-like"/>
    <property type="match status" value="1"/>
</dbReference>
<dbReference type="Gene3D" id="3.30.465.10">
    <property type="match status" value="1"/>
</dbReference>
<dbReference type="GO" id="GO:0016491">
    <property type="term" value="F:oxidoreductase activity"/>
    <property type="evidence" value="ECO:0007669"/>
    <property type="project" value="UniProtKB-KW"/>
</dbReference>
<feature type="compositionally biased region" description="Low complexity" evidence="6">
    <location>
        <begin position="1"/>
        <end position="24"/>
    </location>
</feature>
<sequence>MSSTATQTTVTPAVVGLVAPSSSPSSPPRPENEDTETQRQLTQLKTLVGEAELVTPADEAYEAESRTWSSGKNKSPKLVVRPQTIESLAKVVKFLGGEESSSLEFDVHNSGAGSASAKDVLVSTRAFRDFDFDRENEVLTIGAGSLWGEYYEQMRKVAPEYSVVAAATPFIGVGGSVIAGGFSLMSREKGCISDPENMLDAEIVKLDGSVVWASTEPDLLWGLRGGYIGLGVVTKLKLRAYKYPQNIWGGHIIVPRTTEKEREVAHAVAEIDRSGQIERRVFALLLLMPDAIIVNAFDALGEEHGRSTFAPVLKIKGAVDATRIMDLGGFAAMQAPAEFLKGKKQVWWNPLALGQLSEEFLAKTLDWQRRKVAAGIDAAVMYELWGTRGPSAGQAASVWPRPDHVQHFCMLSMATKPDAPTHEVDETRRMIMEAPHELLGDEYDHSLVATSALDEFHDVRSVS</sequence>
<evidence type="ECO:0000313" key="8">
    <source>
        <dbReference type="EMBL" id="EXJ89643.1"/>
    </source>
</evidence>
<feature type="domain" description="FAD-binding PCMH-type" evidence="7">
    <location>
        <begin position="72"/>
        <end position="243"/>
    </location>
</feature>
<comment type="similarity">
    <text evidence="2">Belongs to the oxygen-dependent FAD-linked oxidoreductase family.</text>
</comment>
<organism evidence="8 9">
    <name type="scientific">Capronia epimyces CBS 606.96</name>
    <dbReference type="NCBI Taxonomy" id="1182542"/>
    <lineage>
        <taxon>Eukaryota</taxon>
        <taxon>Fungi</taxon>
        <taxon>Dikarya</taxon>
        <taxon>Ascomycota</taxon>
        <taxon>Pezizomycotina</taxon>
        <taxon>Eurotiomycetes</taxon>
        <taxon>Chaetothyriomycetidae</taxon>
        <taxon>Chaetothyriales</taxon>
        <taxon>Herpotrichiellaceae</taxon>
        <taxon>Capronia</taxon>
    </lineage>
</organism>
<protein>
    <recommendedName>
        <fullName evidence="7">FAD-binding PCMH-type domain-containing protein</fullName>
    </recommendedName>
</protein>
<keyword evidence="4" id="KW-0274">FAD</keyword>
<evidence type="ECO:0000313" key="9">
    <source>
        <dbReference type="Proteomes" id="UP000019478"/>
    </source>
</evidence>
<name>W9YAT7_9EURO</name>
<dbReference type="GeneID" id="19166840"/>
<dbReference type="AlphaFoldDB" id="W9YAT7"/>
<dbReference type="InterPro" id="IPR050416">
    <property type="entry name" value="FAD-linked_Oxidoreductase"/>
</dbReference>
<comment type="cofactor">
    <cofactor evidence="1">
        <name>FAD</name>
        <dbReference type="ChEBI" id="CHEBI:57692"/>
    </cofactor>
</comment>
<evidence type="ECO:0000256" key="6">
    <source>
        <dbReference type="SAM" id="MobiDB-lite"/>
    </source>
</evidence>
<feature type="region of interest" description="Disordered" evidence="6">
    <location>
        <begin position="1"/>
        <end position="40"/>
    </location>
</feature>